<protein>
    <recommendedName>
        <fullName evidence="5">DUF1640 domain-containing protein</fullName>
    </recommendedName>
</protein>
<dbReference type="Gene3D" id="1.20.5.340">
    <property type="match status" value="1"/>
</dbReference>
<accession>A0A850R8S7</accession>
<evidence type="ECO:0000256" key="2">
    <source>
        <dbReference type="SAM" id="Phobius"/>
    </source>
</evidence>
<dbReference type="Proteomes" id="UP000592294">
    <property type="component" value="Unassembled WGS sequence"/>
</dbReference>
<organism evidence="3 4">
    <name type="scientific">Allochromatium humboldtianum</name>
    <dbReference type="NCBI Taxonomy" id="504901"/>
    <lineage>
        <taxon>Bacteria</taxon>
        <taxon>Pseudomonadati</taxon>
        <taxon>Pseudomonadota</taxon>
        <taxon>Gammaproteobacteria</taxon>
        <taxon>Chromatiales</taxon>
        <taxon>Chromatiaceae</taxon>
        <taxon>Allochromatium</taxon>
    </lineage>
</organism>
<reference evidence="3 4" key="1">
    <citation type="submission" date="2020-06" db="EMBL/GenBank/DDBJ databases">
        <title>Whole-genome sequence of Allochromatium humboldtianum DSM 21881, type strain.</title>
        <authorList>
            <person name="Kyndt J.A."/>
            <person name="Meyer T.E."/>
        </authorList>
    </citation>
    <scope>NUCLEOTIDE SEQUENCE [LARGE SCALE GENOMIC DNA]</scope>
    <source>
        <strain evidence="3 4">DSM 21881</strain>
    </source>
</reference>
<keyword evidence="4" id="KW-1185">Reference proteome</keyword>
<feature type="coiled-coil region" evidence="1">
    <location>
        <begin position="43"/>
        <end position="81"/>
    </location>
</feature>
<sequence length="108" mass="11939">MTTFVLDTLAYAETLKAGGFNEQQAATQARALAEIIDRQMSTKAEVEAHENNLRRDIEALRLEMKRDIAETNARIAESKAELIRWVVGAGFLQTTLIIGALMKMGGMV</sequence>
<keyword evidence="2" id="KW-0812">Transmembrane</keyword>
<proteinExistence type="predicted"/>
<keyword evidence="1" id="KW-0175">Coiled coil</keyword>
<name>A0A850R8S7_9GAMM</name>
<feature type="transmembrane region" description="Helical" evidence="2">
    <location>
        <begin position="82"/>
        <end position="102"/>
    </location>
</feature>
<evidence type="ECO:0000313" key="3">
    <source>
        <dbReference type="EMBL" id="NVZ07692.1"/>
    </source>
</evidence>
<evidence type="ECO:0008006" key="5">
    <source>
        <dbReference type="Google" id="ProtNLM"/>
    </source>
</evidence>
<evidence type="ECO:0000256" key="1">
    <source>
        <dbReference type="SAM" id="Coils"/>
    </source>
</evidence>
<comment type="caution">
    <text evidence="3">The sequence shown here is derived from an EMBL/GenBank/DDBJ whole genome shotgun (WGS) entry which is preliminary data.</text>
</comment>
<keyword evidence="2" id="KW-1133">Transmembrane helix</keyword>
<keyword evidence="2" id="KW-0472">Membrane</keyword>
<dbReference type="RefSeq" id="WP_176974503.1">
    <property type="nucleotide sequence ID" value="NZ_JABZEO010000001.1"/>
</dbReference>
<dbReference type="AlphaFoldDB" id="A0A850R8S7"/>
<dbReference type="EMBL" id="JABZEO010000001">
    <property type="protein sequence ID" value="NVZ07692.1"/>
    <property type="molecule type" value="Genomic_DNA"/>
</dbReference>
<evidence type="ECO:0000313" key="4">
    <source>
        <dbReference type="Proteomes" id="UP000592294"/>
    </source>
</evidence>
<gene>
    <name evidence="3" type="ORF">HW932_00270</name>
</gene>